<sequence length="81" mass="8693">MHRNIIPIGDVIAVNQMLEQRGSALRVHMHDACGGQSFSLRADDGTPADEAGRRAVGEFFSARGHAVEFAAGGSDFWAVRP</sequence>
<accession>A0A1G6HSF1</accession>
<dbReference type="RefSeq" id="WP_090844329.1">
    <property type="nucleotide sequence ID" value="NZ_FMZL01000001.1"/>
</dbReference>
<evidence type="ECO:0000313" key="2">
    <source>
        <dbReference type="EMBL" id="SDB97152.1"/>
    </source>
</evidence>
<reference evidence="3" key="2">
    <citation type="submission" date="2016-10" db="EMBL/GenBank/DDBJ databases">
        <authorList>
            <person name="Varghese N."/>
            <person name="Submissions S."/>
        </authorList>
    </citation>
    <scope>NUCLEOTIDE SEQUENCE [LARGE SCALE GENOMIC DNA]</scope>
    <source>
        <strain evidence="3">DSM 22619</strain>
    </source>
</reference>
<name>A0A1G6HSF1_9ACTN</name>
<proteinExistence type="predicted"/>
<evidence type="ECO:0000313" key="3">
    <source>
        <dbReference type="Proteomes" id="UP000198528"/>
    </source>
</evidence>
<protein>
    <submittedName>
        <fullName evidence="2">Uncharacterized protein</fullName>
    </submittedName>
</protein>
<dbReference type="Proteomes" id="UP000198528">
    <property type="component" value="Unassembled WGS sequence"/>
</dbReference>
<dbReference type="AlphaFoldDB" id="A0A1G6HSF1"/>
<reference evidence="2" key="1">
    <citation type="submission" date="2016-10" db="EMBL/GenBank/DDBJ databases">
        <authorList>
            <person name="de Groot N.N."/>
        </authorList>
    </citation>
    <scope>NUCLEOTIDE SEQUENCE [LARGE SCALE GENOMIC DNA]</scope>
    <source>
        <strain evidence="2">DSM 22619</strain>
    </source>
</reference>
<keyword evidence="3" id="KW-1185">Reference proteome</keyword>
<organism evidence="2 3">
    <name type="scientific">Parafannyhessea umbonata</name>
    <dbReference type="NCBI Taxonomy" id="604330"/>
    <lineage>
        <taxon>Bacteria</taxon>
        <taxon>Bacillati</taxon>
        <taxon>Actinomycetota</taxon>
        <taxon>Coriobacteriia</taxon>
        <taxon>Coriobacteriales</taxon>
        <taxon>Atopobiaceae</taxon>
        <taxon>Parafannyhessea</taxon>
    </lineage>
</organism>
<reference evidence="1 4" key="3">
    <citation type="submission" date="2019-08" db="EMBL/GenBank/DDBJ databases">
        <title>In-depth cultivation of the pig gut microbiome towards novel bacterial diversity and tailored functional studies.</title>
        <authorList>
            <person name="Wylensek D."/>
            <person name="Hitch T.C.A."/>
            <person name="Clavel T."/>
        </authorList>
    </citation>
    <scope>NUCLEOTIDE SEQUENCE [LARGE SCALE GENOMIC DNA]</scope>
    <source>
        <strain evidence="1 4">WB01_CNA04</strain>
    </source>
</reference>
<gene>
    <name evidence="1" type="ORF">FYJ69_03015</name>
    <name evidence="2" type="ORF">SAMN04487824_101119</name>
</gene>
<evidence type="ECO:0000313" key="1">
    <source>
        <dbReference type="EMBL" id="MST59888.1"/>
    </source>
</evidence>
<dbReference type="Proteomes" id="UP000434342">
    <property type="component" value="Unassembled WGS sequence"/>
</dbReference>
<dbReference type="EMBL" id="FMZL01000001">
    <property type="protein sequence ID" value="SDB97152.1"/>
    <property type="molecule type" value="Genomic_DNA"/>
</dbReference>
<evidence type="ECO:0000313" key="4">
    <source>
        <dbReference type="Proteomes" id="UP000434342"/>
    </source>
</evidence>
<dbReference type="STRING" id="604330.SAMN04489857_0520"/>
<dbReference type="EMBL" id="VUND01000001">
    <property type="protein sequence ID" value="MST59888.1"/>
    <property type="molecule type" value="Genomic_DNA"/>
</dbReference>